<dbReference type="EMBL" id="MCFL01000003">
    <property type="protein sequence ID" value="ORZ40517.1"/>
    <property type="molecule type" value="Genomic_DNA"/>
</dbReference>
<proteinExistence type="predicted"/>
<comment type="caution">
    <text evidence="1">The sequence shown here is derived from an EMBL/GenBank/DDBJ whole genome shotgun (WGS) entry which is preliminary data.</text>
</comment>
<gene>
    <name evidence="1" type="ORF">BCR44DRAFT_1425235</name>
</gene>
<protein>
    <submittedName>
        <fullName evidence="1">Uncharacterized protein</fullName>
    </submittedName>
</protein>
<feature type="non-terminal residue" evidence="1">
    <location>
        <position position="51"/>
    </location>
</feature>
<name>A0A1Y2I0Y0_9FUNG</name>
<evidence type="ECO:0000313" key="2">
    <source>
        <dbReference type="Proteomes" id="UP000193411"/>
    </source>
</evidence>
<evidence type="ECO:0000313" key="1">
    <source>
        <dbReference type="EMBL" id="ORZ40517.1"/>
    </source>
</evidence>
<organism evidence="1 2">
    <name type="scientific">Catenaria anguillulae PL171</name>
    <dbReference type="NCBI Taxonomy" id="765915"/>
    <lineage>
        <taxon>Eukaryota</taxon>
        <taxon>Fungi</taxon>
        <taxon>Fungi incertae sedis</taxon>
        <taxon>Blastocladiomycota</taxon>
        <taxon>Blastocladiomycetes</taxon>
        <taxon>Blastocladiales</taxon>
        <taxon>Catenariaceae</taxon>
        <taxon>Catenaria</taxon>
    </lineage>
</organism>
<accession>A0A1Y2I0Y0</accession>
<dbReference type="AlphaFoldDB" id="A0A1Y2I0Y0"/>
<keyword evidence="2" id="KW-1185">Reference proteome</keyword>
<dbReference type="Proteomes" id="UP000193411">
    <property type="component" value="Unassembled WGS sequence"/>
</dbReference>
<reference evidence="1 2" key="1">
    <citation type="submission" date="2016-07" db="EMBL/GenBank/DDBJ databases">
        <title>Pervasive Adenine N6-methylation of Active Genes in Fungi.</title>
        <authorList>
            <consortium name="DOE Joint Genome Institute"/>
            <person name="Mondo S.J."/>
            <person name="Dannebaum R.O."/>
            <person name="Kuo R.C."/>
            <person name="Labutti K."/>
            <person name="Haridas S."/>
            <person name="Kuo A."/>
            <person name="Salamov A."/>
            <person name="Ahrendt S.R."/>
            <person name="Lipzen A."/>
            <person name="Sullivan W."/>
            <person name="Andreopoulos W.B."/>
            <person name="Clum A."/>
            <person name="Lindquist E."/>
            <person name="Daum C."/>
            <person name="Ramamoorthy G.K."/>
            <person name="Gryganskyi A."/>
            <person name="Culley D."/>
            <person name="Magnuson J.K."/>
            <person name="James T.Y."/>
            <person name="O'Malley M.A."/>
            <person name="Stajich J.E."/>
            <person name="Spatafora J.W."/>
            <person name="Visel A."/>
            <person name="Grigoriev I.V."/>
        </authorList>
    </citation>
    <scope>NUCLEOTIDE SEQUENCE [LARGE SCALE GENOMIC DNA]</scope>
    <source>
        <strain evidence="1 2">PL171</strain>
    </source>
</reference>
<sequence length="51" mass="5729">MDVCTPRKHGPSWDRFRVASQFGALLFVFGQPTALGSMEQQSIPLIHPMEI</sequence>